<reference evidence="2 3" key="1">
    <citation type="journal article" date="2019" name="Genome Biol. Evol.">
        <title>Genomic Plasticity Mediated by Transposable Elements in the Plant Pathogenic Fungus Colletotrichum higginsianum.</title>
        <authorList>
            <person name="Tsushima A."/>
            <person name="Gan P."/>
            <person name="Kumakura N."/>
            <person name="Narusaka M."/>
            <person name="Takano Y."/>
            <person name="Narusaka Y."/>
            <person name="Shirasu K."/>
        </authorList>
    </citation>
    <scope>NUCLEOTIDE SEQUENCE [LARGE SCALE GENOMIC DNA]</scope>
    <source>
        <strain evidence="2 3">MAFF305635-RFP</strain>
    </source>
</reference>
<protein>
    <recommendedName>
        <fullName evidence="4">Wax synthase domain-containing protein</fullName>
    </recommendedName>
</protein>
<dbReference type="Proteomes" id="UP000305883">
    <property type="component" value="Unassembled WGS sequence"/>
</dbReference>
<dbReference type="OrthoDB" id="1077582at2759"/>
<evidence type="ECO:0008006" key="4">
    <source>
        <dbReference type="Google" id="ProtNLM"/>
    </source>
</evidence>
<keyword evidence="1" id="KW-1133">Transmembrane helix</keyword>
<comment type="caution">
    <text evidence="2">The sequence shown here is derived from an EMBL/GenBank/DDBJ whole genome shotgun (WGS) entry which is preliminary data.</text>
</comment>
<dbReference type="AlphaFoldDB" id="A0A4T0WGE7"/>
<gene>
    <name evidence="2" type="ORF">CH35J_002229</name>
</gene>
<organism evidence="2 3">
    <name type="scientific">Colletotrichum higginsianum</name>
    <dbReference type="NCBI Taxonomy" id="80884"/>
    <lineage>
        <taxon>Eukaryota</taxon>
        <taxon>Fungi</taxon>
        <taxon>Dikarya</taxon>
        <taxon>Ascomycota</taxon>
        <taxon>Pezizomycotina</taxon>
        <taxon>Sordariomycetes</taxon>
        <taxon>Hypocreomycetidae</taxon>
        <taxon>Glomerellales</taxon>
        <taxon>Glomerellaceae</taxon>
        <taxon>Colletotrichum</taxon>
        <taxon>Colletotrichum destructivum species complex</taxon>
    </lineage>
</organism>
<feature type="transmembrane region" description="Helical" evidence="1">
    <location>
        <begin position="6"/>
        <end position="24"/>
    </location>
</feature>
<feature type="transmembrane region" description="Helical" evidence="1">
    <location>
        <begin position="60"/>
        <end position="79"/>
    </location>
</feature>
<dbReference type="EMBL" id="MWPZ01000002">
    <property type="protein sequence ID" value="TID05110.1"/>
    <property type="molecule type" value="Genomic_DNA"/>
</dbReference>
<evidence type="ECO:0000256" key="1">
    <source>
        <dbReference type="SAM" id="Phobius"/>
    </source>
</evidence>
<evidence type="ECO:0000313" key="2">
    <source>
        <dbReference type="EMBL" id="TID05110.1"/>
    </source>
</evidence>
<accession>A0A4T0WGE7</accession>
<keyword evidence="1" id="KW-0812">Transmembrane</keyword>
<proteinExistence type="predicted"/>
<feature type="transmembrane region" description="Helical" evidence="1">
    <location>
        <begin position="36"/>
        <end position="54"/>
    </location>
</feature>
<evidence type="ECO:0000313" key="3">
    <source>
        <dbReference type="Proteomes" id="UP000305883"/>
    </source>
</evidence>
<name>A0A4T0WGE7_9PEZI</name>
<sequence>MAATIFAWPAGWFFSSALFFFLGLRHESRRPRTILAALHLLAVAVSLGAIGEALRELPLLAVPFVLGMTAHTTFILLLYEGTSTAGLSPSAQLKATTLLWCNTRRLEPYGSRPTTGAMLGCQRRISFGLGRILRTLVFWFVDWSISEIIHVRTLRSLPLGIHSFAPDKRTVLPSPWTFPGLAYPDSVLRAIASTHWIWITYCGLTKTHHLSAALFVSVLNWESPINWA</sequence>
<keyword evidence="1" id="KW-0472">Membrane</keyword>